<organism evidence="2">
    <name type="scientific">Caenorhabditis brenneri</name>
    <name type="common">Nematode worm</name>
    <dbReference type="NCBI Taxonomy" id="135651"/>
    <lineage>
        <taxon>Eukaryota</taxon>
        <taxon>Metazoa</taxon>
        <taxon>Ecdysozoa</taxon>
        <taxon>Nematoda</taxon>
        <taxon>Chromadorea</taxon>
        <taxon>Rhabditida</taxon>
        <taxon>Rhabditina</taxon>
        <taxon>Rhabditomorpha</taxon>
        <taxon>Rhabditoidea</taxon>
        <taxon>Rhabditidae</taxon>
        <taxon>Peloderinae</taxon>
        <taxon>Caenorhabditis</taxon>
    </lineage>
</organism>
<evidence type="ECO:0000313" key="1">
    <source>
        <dbReference type="EMBL" id="EGT58658.1"/>
    </source>
</evidence>
<dbReference type="EMBL" id="GL379871">
    <property type="protein sequence ID" value="EGT58658.1"/>
    <property type="molecule type" value="Genomic_DNA"/>
</dbReference>
<gene>
    <name evidence="1" type="ORF">CAEBREN_23987</name>
</gene>
<dbReference type="InParanoid" id="G0NE62"/>
<evidence type="ECO:0000313" key="2">
    <source>
        <dbReference type="Proteomes" id="UP000008068"/>
    </source>
</evidence>
<reference evidence="2" key="1">
    <citation type="submission" date="2011-07" db="EMBL/GenBank/DDBJ databases">
        <authorList>
            <consortium name="Caenorhabditis brenneri Sequencing and Analysis Consortium"/>
            <person name="Wilson R.K."/>
        </authorList>
    </citation>
    <scope>NUCLEOTIDE SEQUENCE [LARGE SCALE GENOMIC DNA]</scope>
    <source>
        <strain evidence="2">PB2801</strain>
    </source>
</reference>
<dbReference type="AlphaFoldDB" id="G0NE62"/>
<keyword evidence="2" id="KW-1185">Reference proteome</keyword>
<name>G0NE62_CAEBE</name>
<dbReference type="Proteomes" id="UP000008068">
    <property type="component" value="Unassembled WGS sequence"/>
</dbReference>
<dbReference type="OrthoDB" id="5835471at2759"/>
<proteinExistence type="predicted"/>
<dbReference type="HOGENOM" id="CLU_115991_0_0_1"/>
<sequence length="188" mass="21249">MEQRWKDAEKLIYTLSDPATSSNHDCVVVLNEHHAAAYTTEKQIDEGQKMAIYNYLDKNIEVKVSVIYKDANLGYLVFKTLNDYEFEVVPEVCEYGSVARPYHQLAINDGTIKWSTGALVKTDKYHLKFFGNTDGMCGDVIFDKYASFVGIVTKKEDGKIVIIKSEVLYYDIGSGPGDDVELTESDYI</sequence>
<accession>G0NE62</accession>
<protein>
    <submittedName>
        <fullName evidence="1">Uncharacterized protein</fullName>
    </submittedName>
</protein>